<organism evidence="2 3">
    <name type="scientific">Rhodococcus qingshengii</name>
    <dbReference type="NCBI Taxonomy" id="334542"/>
    <lineage>
        <taxon>Bacteria</taxon>
        <taxon>Bacillati</taxon>
        <taxon>Actinomycetota</taxon>
        <taxon>Actinomycetes</taxon>
        <taxon>Mycobacteriales</taxon>
        <taxon>Nocardiaceae</taxon>
        <taxon>Rhodococcus</taxon>
        <taxon>Rhodococcus erythropolis group</taxon>
    </lineage>
</organism>
<evidence type="ECO:0000259" key="1">
    <source>
        <dbReference type="Pfam" id="PF13794"/>
    </source>
</evidence>
<feature type="domain" description="Ferritin-like" evidence="1">
    <location>
        <begin position="49"/>
        <end position="226"/>
    </location>
</feature>
<dbReference type="InterPro" id="IPR059125">
    <property type="entry name" value="Ferritin_actino"/>
</dbReference>
<sequence length="256" mass="27517">MSKITESDMRSLAVASAVEALQFVVMGAHDLDASTDAGTGGRVASDHPGVIDLFAVLAYGEISAFYRLAEDAQMAPDLRGKVAFASMAAAEMDHFETLETALTERGHEIFAVMDPFVRALDNYHASTTPSTWLESLVKAYVGDGIAADFYREIGHSLPADVAEIVEDVLSQTGHSEFVVLEVKAAVEASTRAKDRLMLWGRRLLGEAITQAQFVLAQREDLTDLVISASGDLNGVVALFDGMQAKHAERMAILGLV</sequence>
<name>A0A2A5JDW3_RHOSG</name>
<gene>
    <name evidence="2" type="ORF">CHR55_09645</name>
</gene>
<dbReference type="EMBL" id="NOVD01000004">
    <property type="protein sequence ID" value="PCK27755.1"/>
    <property type="molecule type" value="Genomic_DNA"/>
</dbReference>
<dbReference type="Proteomes" id="UP000230886">
    <property type="component" value="Unassembled WGS sequence"/>
</dbReference>
<dbReference type="Gene3D" id="1.20.1260.10">
    <property type="match status" value="1"/>
</dbReference>
<dbReference type="CDD" id="cd00657">
    <property type="entry name" value="Ferritin_like"/>
    <property type="match status" value="1"/>
</dbReference>
<dbReference type="InterPro" id="IPR012347">
    <property type="entry name" value="Ferritin-like"/>
</dbReference>
<dbReference type="InterPro" id="IPR009078">
    <property type="entry name" value="Ferritin-like_SF"/>
</dbReference>
<evidence type="ECO:0000313" key="3">
    <source>
        <dbReference type="Proteomes" id="UP000230886"/>
    </source>
</evidence>
<dbReference type="SUPFAM" id="SSF47240">
    <property type="entry name" value="Ferritin-like"/>
    <property type="match status" value="1"/>
</dbReference>
<comment type="caution">
    <text evidence="2">The sequence shown here is derived from an EMBL/GenBank/DDBJ whole genome shotgun (WGS) entry which is preliminary data.</text>
</comment>
<proteinExistence type="predicted"/>
<dbReference type="Pfam" id="PF13794">
    <property type="entry name" value="MiaE_2"/>
    <property type="match status" value="1"/>
</dbReference>
<evidence type="ECO:0000313" key="2">
    <source>
        <dbReference type="EMBL" id="PCK27755.1"/>
    </source>
</evidence>
<protein>
    <submittedName>
        <fullName evidence="2">Hydroxylase</fullName>
    </submittedName>
</protein>
<reference evidence="2 3" key="1">
    <citation type="submission" date="2017-07" db="EMBL/GenBank/DDBJ databases">
        <title>Draft sequence of Rhodococcus enclensis 23b-28.</title>
        <authorList>
            <person name="Besaury L."/>
            <person name="Sancelme M."/>
            <person name="Amato P."/>
            <person name="Lallement A."/>
            <person name="Delort A.-M."/>
        </authorList>
    </citation>
    <scope>NUCLEOTIDE SEQUENCE [LARGE SCALE GENOMIC DNA]</scope>
    <source>
        <strain evidence="2 3">23b-28</strain>
    </source>
</reference>
<dbReference type="AlphaFoldDB" id="A0A2A5JDW3"/>
<accession>A0A2A5JDW3</accession>